<feature type="transmembrane region" description="Helical" evidence="1">
    <location>
        <begin position="65"/>
        <end position="88"/>
    </location>
</feature>
<sequence>MVFLFYDYICYHCAVCTVTVHQSLVESQSLCSLHSDCASKLDSWDFLHVKCRQLSNFPLQDNVSLYFRLNVINIPFLGVLSFYFFGLFPHVGMKFKMTQTHCFAIRKKNIQKTRVGKEHSHHFFFNLTPKKVNENIIHILRNLLFVYSKLVPQDQWCNVQWVAEPKKVGGGVGGGLHSAKHFILMKWFALSMYLNISTTPLVFSFSIGFIQVTNSCSPQLIVNSAVDGLIGSNTWQLFPPLFTASSSLFGLLMHINMNSSWVLVKMRQLVWPEKSNIIVGMNSMAKFHPWSPWTATSQAPHIRSYTPSLATISTYHQSTTIIYMPHSWHKQHSTYYIYNNTYSIQQHAHTTTDTYNNHTQHIIIYCMQSHVVSIFLIFLSITHLIQGSEIFFPIFHHFTPLVVDRLFGCSTVFHSFSRPAQIPQSSINPSMLLLLAPQHYSFTIIVTLTYIIKTLIASIMTFINFHKGLGSSPG</sequence>
<feature type="transmembrane region" description="Helical" evidence="1">
    <location>
        <begin position="237"/>
        <end position="257"/>
    </location>
</feature>
<feature type="transmembrane region" description="Helical" evidence="1">
    <location>
        <begin position="187"/>
        <end position="210"/>
    </location>
</feature>
<evidence type="ECO:0000256" key="1">
    <source>
        <dbReference type="SAM" id="Phobius"/>
    </source>
</evidence>
<dbReference type="EMBL" id="LAVV01009424">
    <property type="protein sequence ID" value="KNZ50604.1"/>
    <property type="molecule type" value="Genomic_DNA"/>
</dbReference>
<accession>A0A0L6UPZ7</accession>
<keyword evidence="3" id="KW-1185">Reference proteome</keyword>
<evidence type="ECO:0000313" key="3">
    <source>
        <dbReference type="Proteomes" id="UP000037035"/>
    </source>
</evidence>
<keyword evidence="1" id="KW-0812">Transmembrane</keyword>
<proteinExistence type="predicted"/>
<dbReference type="VEuPathDB" id="FungiDB:VP01_432g4"/>
<protein>
    <submittedName>
        <fullName evidence="2">Uncharacterized protein</fullName>
    </submittedName>
</protein>
<name>A0A0L6UPZ7_9BASI</name>
<comment type="caution">
    <text evidence="2">The sequence shown here is derived from an EMBL/GenBank/DDBJ whole genome shotgun (WGS) entry which is preliminary data.</text>
</comment>
<dbReference type="AlphaFoldDB" id="A0A0L6UPZ7"/>
<reference evidence="2 3" key="1">
    <citation type="submission" date="2015-08" db="EMBL/GenBank/DDBJ databases">
        <title>Next Generation Sequencing and Analysis of the Genome of Puccinia sorghi L Schw, the Causal Agent of Maize Common Rust.</title>
        <authorList>
            <person name="Rochi L."/>
            <person name="Burguener G."/>
            <person name="Darino M."/>
            <person name="Turjanski A."/>
            <person name="Kreff E."/>
            <person name="Dieguez M.J."/>
            <person name="Sacco F."/>
        </authorList>
    </citation>
    <scope>NUCLEOTIDE SEQUENCE [LARGE SCALE GENOMIC DNA]</scope>
    <source>
        <strain evidence="2 3">RO10H11247</strain>
    </source>
</reference>
<keyword evidence="1" id="KW-0472">Membrane</keyword>
<evidence type="ECO:0000313" key="2">
    <source>
        <dbReference type="EMBL" id="KNZ50604.1"/>
    </source>
</evidence>
<gene>
    <name evidence="2" type="ORF">VP01_432g4</name>
</gene>
<feature type="transmembrane region" description="Helical" evidence="1">
    <location>
        <begin position="440"/>
        <end position="463"/>
    </location>
</feature>
<keyword evidence="1" id="KW-1133">Transmembrane helix</keyword>
<feature type="transmembrane region" description="Helical" evidence="1">
    <location>
        <begin position="362"/>
        <end position="385"/>
    </location>
</feature>
<organism evidence="2 3">
    <name type="scientific">Puccinia sorghi</name>
    <dbReference type="NCBI Taxonomy" id="27349"/>
    <lineage>
        <taxon>Eukaryota</taxon>
        <taxon>Fungi</taxon>
        <taxon>Dikarya</taxon>
        <taxon>Basidiomycota</taxon>
        <taxon>Pucciniomycotina</taxon>
        <taxon>Pucciniomycetes</taxon>
        <taxon>Pucciniales</taxon>
        <taxon>Pucciniaceae</taxon>
        <taxon>Puccinia</taxon>
    </lineage>
</organism>
<dbReference type="Proteomes" id="UP000037035">
    <property type="component" value="Unassembled WGS sequence"/>
</dbReference>